<organism evidence="1 2">
    <name type="scientific">Austropuccinia psidii MF-1</name>
    <dbReference type="NCBI Taxonomy" id="1389203"/>
    <lineage>
        <taxon>Eukaryota</taxon>
        <taxon>Fungi</taxon>
        <taxon>Dikarya</taxon>
        <taxon>Basidiomycota</taxon>
        <taxon>Pucciniomycotina</taxon>
        <taxon>Pucciniomycetes</taxon>
        <taxon>Pucciniales</taxon>
        <taxon>Sphaerophragmiaceae</taxon>
        <taxon>Austropuccinia</taxon>
    </lineage>
</organism>
<reference evidence="1" key="1">
    <citation type="submission" date="2021-03" db="EMBL/GenBank/DDBJ databases">
        <title>Draft genome sequence of rust myrtle Austropuccinia psidii MF-1, a brazilian biotype.</title>
        <authorList>
            <person name="Quecine M.C."/>
            <person name="Pachon D.M.R."/>
            <person name="Bonatelli M.L."/>
            <person name="Correr F.H."/>
            <person name="Franceschini L.M."/>
            <person name="Leite T.F."/>
            <person name="Margarido G.R.A."/>
            <person name="Almeida C.A."/>
            <person name="Ferrarezi J.A."/>
            <person name="Labate C.A."/>
        </authorList>
    </citation>
    <scope>NUCLEOTIDE SEQUENCE</scope>
    <source>
        <strain evidence="1">MF-1</strain>
    </source>
</reference>
<protein>
    <submittedName>
        <fullName evidence="1">Uncharacterized protein</fullName>
    </submittedName>
</protein>
<accession>A0A9Q3DNX5</accession>
<dbReference type="EMBL" id="AVOT02017280">
    <property type="protein sequence ID" value="MBW0503282.1"/>
    <property type="molecule type" value="Genomic_DNA"/>
</dbReference>
<evidence type="ECO:0000313" key="2">
    <source>
        <dbReference type="Proteomes" id="UP000765509"/>
    </source>
</evidence>
<dbReference type="Proteomes" id="UP000765509">
    <property type="component" value="Unassembled WGS sequence"/>
</dbReference>
<keyword evidence="2" id="KW-1185">Reference proteome</keyword>
<proteinExistence type="predicted"/>
<gene>
    <name evidence="1" type="ORF">O181_042997</name>
</gene>
<evidence type="ECO:0000313" key="1">
    <source>
        <dbReference type="EMBL" id="MBW0503282.1"/>
    </source>
</evidence>
<sequence length="255" mass="29295">MITTNNVLRLLVDELLKLNEGIKIITPRYPHGCKVFALRVGLIGDILATHKVSGFMSHLARKFCSWCNINHDEKGECKLGNLCDGNQVLALSWEWKSTESKESREQLAKKTGIQWSKLNWLPYWDPVQCFTLGVMHNWYKGVLQHHLRFQWVFNSAFVKEVLIKNESSEAYSDTMDIDDYESRNEEIGEGSKGFLSNDIKNKIRTNICEVIIPKGVTYITSQFGEAANGKLRASEWHVLFSVYIPLVFLDCFLEN</sequence>
<dbReference type="Pfam" id="PF18759">
    <property type="entry name" value="Plavaka"/>
    <property type="match status" value="1"/>
</dbReference>
<dbReference type="AlphaFoldDB" id="A0A9Q3DNX5"/>
<dbReference type="OrthoDB" id="2515304at2759"/>
<name>A0A9Q3DNX5_9BASI</name>
<dbReference type="InterPro" id="IPR041078">
    <property type="entry name" value="Plavaka"/>
</dbReference>
<comment type="caution">
    <text evidence="1">The sequence shown here is derived from an EMBL/GenBank/DDBJ whole genome shotgun (WGS) entry which is preliminary data.</text>
</comment>